<sequence>MPHGPEAPIGIKNVLAFWVLGLCNNFAYVIMLSAAEDILSLEEGSTSDNSTGKEYSCLVTQNRPSSVHSDIDRLCPTGRYTSCFIHQSFIAVYHESSALWVSVVVASIGSGLGEVTYLSLTSHFSNRVVASWSSGTGAAGIFGAFAYAALTDSHMLSLSPRHTLICMLVIPVLFLLTYYCLLELPVSIHRVRLTSPSTYLVPITVDYRRLPVCENSSDEEDRPEIENETEPLRTPRPSFKEKVIENSIMRKSCLNFTLAMRGYIIEVSNYHLLLAPFHLMLVKSLRFLFYLHFQPLLKFMIPLSVVYFAEYFINQGLVQLLVFDCASGFNLGPSSQYRWYQVLYQIGVFISRSSSECISLPPIFLPLLAVLQMFNAGFFFVDALRRFIPHIAIIFGIVLYEGLLGGASYVNTFNVIHKTVSARDREFSMGFASMSDSFGIVAAGFLAIPVHNYICKTSVI</sequence>
<dbReference type="InterPro" id="IPR018460">
    <property type="entry name" value="Battenin_disease_Cln3_subgr"/>
</dbReference>
<dbReference type="Proteomes" id="UP000274131">
    <property type="component" value="Unassembled WGS sequence"/>
</dbReference>
<dbReference type="SUPFAM" id="SSF103473">
    <property type="entry name" value="MFS general substrate transporter"/>
    <property type="match status" value="1"/>
</dbReference>
<protein>
    <recommendedName>
        <fullName evidence="7">Battenin</fullName>
    </recommendedName>
</protein>
<reference evidence="9 10" key="2">
    <citation type="submission" date="2018-10" db="EMBL/GenBank/DDBJ databases">
        <authorList>
            <consortium name="Pathogen Informatics"/>
        </authorList>
    </citation>
    <scope>NUCLEOTIDE SEQUENCE [LARGE SCALE GENOMIC DNA]</scope>
</reference>
<dbReference type="PRINTS" id="PR01315">
    <property type="entry name" value="BATTENIN"/>
</dbReference>
<gene>
    <name evidence="9" type="ORF">EVEC_LOCUS6385</name>
</gene>
<dbReference type="GO" id="GO:0005765">
    <property type="term" value="C:lysosomal membrane"/>
    <property type="evidence" value="ECO:0007669"/>
    <property type="project" value="UniProtKB-SubCell"/>
</dbReference>
<feature type="transmembrane region" description="Helical" evidence="7">
    <location>
        <begin position="363"/>
        <end position="384"/>
    </location>
</feature>
<dbReference type="GO" id="GO:0007040">
    <property type="term" value="P:lysosome organization"/>
    <property type="evidence" value="ECO:0007669"/>
    <property type="project" value="TreeGrafter"/>
</dbReference>
<dbReference type="PIRSF" id="PIRSF015974">
    <property type="entry name" value="CLN3_BTN1"/>
    <property type="match status" value="1"/>
</dbReference>
<comment type="subcellular location">
    <subcellularLocation>
        <location evidence="1">Endomembrane system</location>
        <topology evidence="1">Multi-pass membrane protein</topology>
    </subcellularLocation>
    <subcellularLocation>
        <location evidence="7">Lysosome membrane</location>
        <topology evidence="7">Multi-pass membrane protein</topology>
    </subcellularLocation>
</comment>
<dbReference type="PANTHER" id="PTHR10981">
    <property type="entry name" value="BATTENIN"/>
    <property type="match status" value="1"/>
</dbReference>
<dbReference type="EMBL" id="UXUI01008488">
    <property type="protein sequence ID" value="VDD91634.1"/>
    <property type="molecule type" value="Genomic_DNA"/>
</dbReference>
<feature type="transmembrane region" description="Helical" evidence="7">
    <location>
        <begin position="391"/>
        <end position="410"/>
    </location>
</feature>
<accession>A0A0N4V8X0</accession>
<evidence type="ECO:0000256" key="1">
    <source>
        <dbReference type="ARBA" id="ARBA00004127"/>
    </source>
</evidence>
<comment type="similarity">
    <text evidence="2 7">Belongs to the battenin family.</text>
</comment>
<dbReference type="PANTHER" id="PTHR10981:SF0">
    <property type="entry name" value="BATTENIN"/>
    <property type="match status" value="1"/>
</dbReference>
<keyword evidence="3" id="KW-0813">Transport</keyword>
<evidence type="ECO:0000256" key="2">
    <source>
        <dbReference type="ARBA" id="ARBA00007467"/>
    </source>
</evidence>
<feature type="transmembrane region" description="Helical" evidence="7">
    <location>
        <begin position="15"/>
        <end position="35"/>
    </location>
</feature>
<reference evidence="11" key="1">
    <citation type="submission" date="2017-02" db="UniProtKB">
        <authorList>
            <consortium name="WormBaseParasite"/>
        </authorList>
    </citation>
    <scope>IDENTIFICATION</scope>
</reference>
<dbReference type="WBParaSite" id="EVEC_0000683701-mRNA-1">
    <property type="protein sequence ID" value="EVEC_0000683701-mRNA-1"/>
    <property type="gene ID" value="EVEC_0000683701"/>
</dbReference>
<dbReference type="InterPro" id="IPR003492">
    <property type="entry name" value="Battenin_disease_Cln3"/>
</dbReference>
<evidence type="ECO:0000313" key="11">
    <source>
        <dbReference type="WBParaSite" id="EVEC_0000683701-mRNA-1"/>
    </source>
</evidence>
<feature type="region of interest" description="Disordered" evidence="8">
    <location>
        <begin position="215"/>
        <end position="236"/>
    </location>
</feature>
<dbReference type="Pfam" id="PF02487">
    <property type="entry name" value="CLN3"/>
    <property type="match status" value="1"/>
</dbReference>
<dbReference type="GO" id="GO:0051453">
    <property type="term" value="P:regulation of intracellular pH"/>
    <property type="evidence" value="ECO:0007669"/>
    <property type="project" value="TreeGrafter"/>
</dbReference>
<evidence type="ECO:0000313" key="9">
    <source>
        <dbReference type="EMBL" id="VDD91634.1"/>
    </source>
</evidence>
<name>A0A0N4V8X0_ENTVE</name>
<evidence type="ECO:0000256" key="3">
    <source>
        <dbReference type="ARBA" id="ARBA00022448"/>
    </source>
</evidence>
<feature type="transmembrane region" description="Helical" evidence="7">
    <location>
        <begin position="98"/>
        <end position="117"/>
    </location>
</feature>
<keyword evidence="7" id="KW-0458">Lysosome</keyword>
<keyword evidence="6 7" id="KW-0472">Membrane</keyword>
<dbReference type="AlphaFoldDB" id="A0A0N4V8X0"/>
<keyword evidence="10" id="KW-1185">Reference proteome</keyword>
<feature type="transmembrane region" description="Helical" evidence="7">
    <location>
        <begin position="129"/>
        <end position="150"/>
    </location>
</feature>
<evidence type="ECO:0000256" key="5">
    <source>
        <dbReference type="ARBA" id="ARBA00022989"/>
    </source>
</evidence>
<keyword evidence="5 7" id="KW-1133">Transmembrane helix</keyword>
<keyword evidence="4 7" id="KW-0812">Transmembrane</keyword>
<dbReference type="GO" id="GO:0012505">
    <property type="term" value="C:endomembrane system"/>
    <property type="evidence" value="ECO:0007669"/>
    <property type="project" value="UniProtKB-SubCell"/>
</dbReference>
<evidence type="ECO:0000256" key="6">
    <source>
        <dbReference type="ARBA" id="ARBA00023136"/>
    </source>
</evidence>
<dbReference type="InterPro" id="IPR036259">
    <property type="entry name" value="MFS_trans_sf"/>
</dbReference>
<dbReference type="OrthoDB" id="5965864at2759"/>
<evidence type="ECO:0000313" key="10">
    <source>
        <dbReference type="Proteomes" id="UP000274131"/>
    </source>
</evidence>
<dbReference type="STRING" id="51028.A0A0N4V8X0"/>
<evidence type="ECO:0000256" key="8">
    <source>
        <dbReference type="SAM" id="MobiDB-lite"/>
    </source>
</evidence>
<feature type="transmembrane region" description="Helical" evidence="7">
    <location>
        <begin position="430"/>
        <end position="454"/>
    </location>
</feature>
<evidence type="ECO:0000256" key="7">
    <source>
        <dbReference type="RuleBase" id="RU361113"/>
    </source>
</evidence>
<proteinExistence type="inferred from homology"/>
<feature type="compositionally biased region" description="Acidic residues" evidence="8">
    <location>
        <begin position="216"/>
        <end position="229"/>
    </location>
</feature>
<organism evidence="11">
    <name type="scientific">Enterobius vermicularis</name>
    <name type="common">Human pinworm</name>
    <dbReference type="NCBI Taxonomy" id="51028"/>
    <lineage>
        <taxon>Eukaryota</taxon>
        <taxon>Metazoa</taxon>
        <taxon>Ecdysozoa</taxon>
        <taxon>Nematoda</taxon>
        <taxon>Chromadorea</taxon>
        <taxon>Rhabditida</taxon>
        <taxon>Spirurina</taxon>
        <taxon>Oxyuridomorpha</taxon>
        <taxon>Oxyuroidea</taxon>
        <taxon>Oxyuridae</taxon>
        <taxon>Enterobius</taxon>
    </lineage>
</organism>
<feature type="transmembrane region" description="Helical" evidence="7">
    <location>
        <begin position="162"/>
        <end position="182"/>
    </location>
</feature>
<evidence type="ECO:0000256" key="4">
    <source>
        <dbReference type="ARBA" id="ARBA00022692"/>
    </source>
</evidence>
<feature type="transmembrane region" description="Helical" evidence="7">
    <location>
        <begin position="287"/>
        <end position="309"/>
    </location>
</feature>